<sequence>MKTILGTDKIADLIFFFQTNSDQHEAVSIFVRINETSDSECAIVIPLPGELNNFSSIDTSEGISKMKEFYNNTKTLRRFTGRTTPFVFTDDMYHTFPMKSEFRMSNGNGIGKFDAKTFNVQQWAGSVCGDNAWRNSQFLNIYFPKVERGIYGFKYVAKDSIGTHEIFQAVASTTTNTYVMTYDYSTYTQLYSILPTLNQKGFVLDKATYSPDMTETSVYTLKKDNCNVMSMNVVWPVSIYNMLVFFGSIDETISLPI</sequence>
<dbReference type="GeneID" id="25392346"/>
<dbReference type="EMBL" id="KT159937">
    <property type="protein sequence ID" value="AKR04303.1"/>
    <property type="molecule type" value="Genomic_DNA"/>
</dbReference>
<evidence type="ECO:0000313" key="2">
    <source>
        <dbReference type="Proteomes" id="UP000105007"/>
    </source>
</evidence>
<gene>
    <name evidence="1" type="ORF">SGPV179</name>
</gene>
<name>A0A0H4XWS2_9POXV</name>
<dbReference type="RefSeq" id="YP_009162551.1">
    <property type="nucleotide sequence ID" value="NC_027707.1"/>
</dbReference>
<evidence type="ECO:0000313" key="1">
    <source>
        <dbReference type="EMBL" id="AKR04303.1"/>
    </source>
</evidence>
<protein>
    <submittedName>
        <fullName evidence="1">Uncharacterized protein</fullName>
    </submittedName>
</protein>
<dbReference type="KEGG" id="vg:25392346"/>
<keyword evidence="2" id="KW-1185">Reference proteome</keyword>
<dbReference type="Proteomes" id="UP000105007">
    <property type="component" value="Segment"/>
</dbReference>
<proteinExistence type="predicted"/>
<organism evidence="1 2">
    <name type="scientific">Salmon gill poxvirus</name>
    <dbReference type="NCBI Taxonomy" id="1680908"/>
    <lineage>
        <taxon>Viruses</taxon>
        <taxon>Varidnaviria</taxon>
        <taxon>Bamfordvirae</taxon>
        <taxon>Nucleocytoviricota</taxon>
        <taxon>Pokkesviricetes</taxon>
        <taxon>Chitovirales</taxon>
        <taxon>Poxviridae</taxon>
        <taxon>Chordopoxvirinae</taxon>
        <taxon>Salmonpoxvirus</taxon>
        <taxon>Salmonpoxvirus gillpox</taxon>
        <taxon>Salmon gillpox virus</taxon>
    </lineage>
</organism>
<reference evidence="1 2" key="1">
    <citation type="journal article" date="2015" name="J. Virol.">
        <title>Salmon gill poxvirus, the deepest representative of the Chordopoxvirinae.</title>
        <authorList>
            <person name="Gjessing M.C."/>
            <person name="Yutin N."/>
            <person name="Tengs T."/>
            <person name="Senkevich T."/>
            <person name="Koonin E.V."/>
            <person name="Ronning H.P."/>
            <person name="Alarson M."/>
            <person name="Ylving S."/>
            <person name="Lie K.-I."/>
            <person name="Saure B."/>
            <person name="Tran L."/>
            <person name="Moss B."/>
            <person name="Dale O.B."/>
        </authorList>
    </citation>
    <scope>NUCLEOTIDE SEQUENCE [LARGE SCALE GENOMIC DNA]</scope>
    <source>
        <strain evidence="1">2012-04-F277-L3G</strain>
    </source>
</reference>
<accession>A0A0H4XWS2</accession>